<dbReference type="GO" id="GO:0005829">
    <property type="term" value="C:cytosol"/>
    <property type="evidence" value="ECO:0007669"/>
    <property type="project" value="TreeGrafter"/>
</dbReference>
<evidence type="ECO:0000256" key="4">
    <source>
        <dbReference type="ARBA" id="ARBA00007439"/>
    </source>
</evidence>
<dbReference type="AlphaFoldDB" id="A0AAW8U0E2"/>
<dbReference type="GO" id="GO:0005975">
    <property type="term" value="P:carbohydrate metabolic process"/>
    <property type="evidence" value="ECO:0007669"/>
    <property type="project" value="UniProtKB-UniRule"/>
</dbReference>
<evidence type="ECO:0000256" key="2">
    <source>
        <dbReference type="ARBA" id="ARBA00002147"/>
    </source>
</evidence>
<accession>A0AAW8U0E2</accession>
<dbReference type="Pfam" id="PF04131">
    <property type="entry name" value="NanE"/>
    <property type="match status" value="1"/>
</dbReference>
<organism evidence="8 9">
    <name type="scientific">Enterococcus asini</name>
    <dbReference type="NCBI Taxonomy" id="57732"/>
    <lineage>
        <taxon>Bacteria</taxon>
        <taxon>Bacillati</taxon>
        <taxon>Bacillota</taxon>
        <taxon>Bacilli</taxon>
        <taxon>Lactobacillales</taxon>
        <taxon>Enterococcaceae</taxon>
        <taxon>Enterococcus</taxon>
    </lineage>
</organism>
<dbReference type="Proteomes" id="UP001256711">
    <property type="component" value="Unassembled WGS sequence"/>
</dbReference>
<proteinExistence type="inferred from homology"/>
<dbReference type="InterPro" id="IPR013785">
    <property type="entry name" value="Aldolase_TIM"/>
</dbReference>
<evidence type="ECO:0000313" key="9">
    <source>
        <dbReference type="Proteomes" id="UP001256711"/>
    </source>
</evidence>
<evidence type="ECO:0000256" key="1">
    <source>
        <dbReference type="ARBA" id="ARBA00000056"/>
    </source>
</evidence>
<dbReference type="CDD" id="cd04729">
    <property type="entry name" value="NanE"/>
    <property type="match status" value="1"/>
</dbReference>
<sequence length="229" mass="24850">MDLAQLKGNLIVSCQALETEPLHSSFIMSKMALAAKEGGAKGIRANSVADINAIKEEVDLPVIGIIKRDYPDSPVYITATKQEVAELLTTKAEIIALDGTKQVRPHNEQLADLVAQIHEGGRLAMADVSTLEEAIAAEKLGFDIVSTTLAGYTPYSKKTEEPDFDLLAAVVKNVKIPVIMEGHTYLPEHVTEALKIGAYSVVVGSIITRPQLITERYVKATKMGQEEHE</sequence>
<comment type="function">
    <text evidence="2 7">Converts N-acetylmannosamine-6-phosphate (ManNAc-6-P) to N-acetylglucosamine-6-phosphate (GlcNAc-6-P).</text>
</comment>
<dbReference type="InterPro" id="IPR007260">
    <property type="entry name" value="NanE"/>
</dbReference>
<comment type="pathway">
    <text evidence="3 7">Amino-sugar metabolism; N-acetylneuraminate degradation; D-fructose 6-phosphate from N-acetylneuraminate: step 3/5.</text>
</comment>
<gene>
    <name evidence="7" type="primary">nanE</name>
    <name evidence="8" type="ORF">P7H43_09375</name>
</gene>
<evidence type="ECO:0000256" key="3">
    <source>
        <dbReference type="ARBA" id="ARBA00005081"/>
    </source>
</evidence>
<dbReference type="PANTHER" id="PTHR36204:SF1">
    <property type="entry name" value="N-ACETYLMANNOSAMINE-6-PHOSPHATE 2-EPIMERASE-RELATED"/>
    <property type="match status" value="1"/>
</dbReference>
<name>A0AAW8U0E2_9ENTE</name>
<evidence type="ECO:0000256" key="5">
    <source>
        <dbReference type="ARBA" id="ARBA00023235"/>
    </source>
</evidence>
<dbReference type="InterPro" id="IPR011060">
    <property type="entry name" value="RibuloseP-bd_barrel"/>
</dbReference>
<reference evidence="8" key="1">
    <citation type="submission" date="2023-03" db="EMBL/GenBank/DDBJ databases">
        <authorList>
            <person name="Shen W."/>
            <person name="Cai J."/>
        </authorList>
    </citation>
    <scope>NUCLEOTIDE SEQUENCE</scope>
    <source>
        <strain evidence="8">B226-2</strain>
    </source>
</reference>
<evidence type="ECO:0000256" key="7">
    <source>
        <dbReference type="HAMAP-Rule" id="MF_01235"/>
    </source>
</evidence>
<comment type="catalytic activity">
    <reaction evidence="1 7">
        <text>an N-acyl-D-glucosamine 6-phosphate = an N-acyl-D-mannosamine 6-phosphate</text>
        <dbReference type="Rhea" id="RHEA:23932"/>
        <dbReference type="ChEBI" id="CHEBI:57599"/>
        <dbReference type="ChEBI" id="CHEBI:57666"/>
        <dbReference type="EC" id="5.1.3.9"/>
    </reaction>
</comment>
<dbReference type="NCBIfam" id="NF002231">
    <property type="entry name" value="PRK01130.1"/>
    <property type="match status" value="1"/>
</dbReference>
<dbReference type="EMBL" id="JARQBJ010000004">
    <property type="protein sequence ID" value="MDT2810697.1"/>
    <property type="molecule type" value="Genomic_DNA"/>
</dbReference>
<dbReference type="HAMAP" id="MF_01235">
    <property type="entry name" value="ManNAc6P_epimer"/>
    <property type="match status" value="1"/>
</dbReference>
<dbReference type="RefSeq" id="WP_311835547.1">
    <property type="nucleotide sequence ID" value="NZ_JARQBJ010000004.1"/>
</dbReference>
<keyword evidence="5 7" id="KW-0413">Isomerase</keyword>
<dbReference type="FunFam" id="3.20.20.70:FF:000035">
    <property type="entry name" value="Putative N-acetylmannosamine-6-phosphate 2-epimerase"/>
    <property type="match status" value="1"/>
</dbReference>
<comment type="caution">
    <text evidence="8">The sequence shown here is derived from an EMBL/GenBank/DDBJ whole genome shotgun (WGS) entry which is preliminary data.</text>
</comment>
<dbReference type="Gene3D" id="3.20.20.70">
    <property type="entry name" value="Aldolase class I"/>
    <property type="match status" value="1"/>
</dbReference>
<keyword evidence="6 7" id="KW-0119">Carbohydrate metabolism</keyword>
<dbReference type="EC" id="5.1.3.9" evidence="7"/>
<evidence type="ECO:0000313" key="8">
    <source>
        <dbReference type="EMBL" id="MDT2810697.1"/>
    </source>
</evidence>
<dbReference type="SUPFAM" id="SSF51366">
    <property type="entry name" value="Ribulose-phoshate binding barrel"/>
    <property type="match status" value="1"/>
</dbReference>
<dbReference type="GO" id="GO:0047465">
    <property type="term" value="F:N-acylglucosamine-6-phosphate 2-epimerase activity"/>
    <property type="evidence" value="ECO:0007669"/>
    <property type="project" value="UniProtKB-EC"/>
</dbReference>
<evidence type="ECO:0000256" key="6">
    <source>
        <dbReference type="ARBA" id="ARBA00023277"/>
    </source>
</evidence>
<dbReference type="PANTHER" id="PTHR36204">
    <property type="entry name" value="N-ACETYLMANNOSAMINE-6-PHOSPHATE 2-EPIMERASE-RELATED"/>
    <property type="match status" value="1"/>
</dbReference>
<protein>
    <recommendedName>
        <fullName evidence="7">Putative N-acetylmannosamine-6-phosphate 2-epimerase</fullName>
        <ecNumber evidence="7">5.1.3.9</ecNumber>
    </recommendedName>
    <alternativeName>
        <fullName evidence="7">ManNAc-6-P epimerase</fullName>
    </alternativeName>
</protein>
<dbReference type="GO" id="GO:0006053">
    <property type="term" value="P:N-acetylmannosamine catabolic process"/>
    <property type="evidence" value="ECO:0007669"/>
    <property type="project" value="TreeGrafter"/>
</dbReference>
<dbReference type="GO" id="GO:0019262">
    <property type="term" value="P:N-acetylneuraminate catabolic process"/>
    <property type="evidence" value="ECO:0007669"/>
    <property type="project" value="UniProtKB-UniRule"/>
</dbReference>
<comment type="similarity">
    <text evidence="4 7">Belongs to the NanE family.</text>
</comment>